<organism evidence="3 4">
    <name type="scientific">Alteromonas mediterranea</name>
    <dbReference type="NCBI Taxonomy" id="314275"/>
    <lineage>
        <taxon>Bacteria</taxon>
        <taxon>Pseudomonadati</taxon>
        <taxon>Pseudomonadota</taxon>
        <taxon>Gammaproteobacteria</taxon>
        <taxon>Alteromonadales</taxon>
        <taxon>Alteromonadaceae</taxon>
        <taxon>Alteromonas/Salinimonas group</taxon>
        <taxon>Alteromonas</taxon>
    </lineage>
</organism>
<dbReference type="InterPro" id="IPR001791">
    <property type="entry name" value="Laminin_G"/>
</dbReference>
<reference evidence="3 4" key="1">
    <citation type="submission" date="2016-11" db="EMBL/GenBank/DDBJ databases">
        <title>Networking in microbes: conjugative elements and plasmids in the genus Alteromonas.</title>
        <authorList>
            <person name="Lopez-Perez M."/>
            <person name="Ramon-Marco N."/>
            <person name="Rodriguez-Valera F."/>
        </authorList>
    </citation>
    <scope>NUCLEOTIDE SEQUENCE [LARGE SCALE GENOMIC DNA]</scope>
    <source>
        <strain evidence="3 4">CP48</strain>
        <plasmid evidence="4">pamcp48-600</plasmid>
    </source>
</reference>
<dbReference type="InterPro" id="IPR013320">
    <property type="entry name" value="ConA-like_dom_sf"/>
</dbReference>
<evidence type="ECO:0000256" key="1">
    <source>
        <dbReference type="SAM" id="SignalP"/>
    </source>
</evidence>
<dbReference type="Gene3D" id="2.60.120.200">
    <property type="match status" value="1"/>
</dbReference>
<protein>
    <recommendedName>
        <fullName evidence="2">Laminin G domain-containing protein</fullName>
    </recommendedName>
</protein>
<name>A0AAC9JGL3_9ALTE</name>
<feature type="chain" id="PRO_5041996863" description="Laminin G domain-containing protein" evidence="1">
    <location>
        <begin position="19"/>
        <end position="268"/>
    </location>
</feature>
<evidence type="ECO:0000313" key="3">
    <source>
        <dbReference type="EMBL" id="APD92150.1"/>
    </source>
</evidence>
<feature type="domain" description="Laminin G" evidence="2">
    <location>
        <begin position="56"/>
        <end position="254"/>
    </location>
</feature>
<evidence type="ECO:0000259" key="2">
    <source>
        <dbReference type="PROSITE" id="PS50025"/>
    </source>
</evidence>
<dbReference type="AlphaFoldDB" id="A0AAC9JGL3"/>
<geneLocation type="plasmid" evidence="4">
    <name>pamcp48-600</name>
</geneLocation>
<dbReference type="Proteomes" id="UP000182101">
    <property type="component" value="Plasmid pAMCP48-600"/>
</dbReference>
<accession>A0AAC9JGL3</accession>
<keyword evidence="3" id="KW-0614">Plasmid</keyword>
<feature type="signal peptide" evidence="1">
    <location>
        <begin position="1"/>
        <end position="18"/>
    </location>
</feature>
<keyword evidence="1" id="KW-0732">Signal</keyword>
<dbReference type="RefSeq" id="WP_071960762.1">
    <property type="nucleotide sequence ID" value="NZ_CP018025.1"/>
</dbReference>
<proteinExistence type="predicted"/>
<dbReference type="SUPFAM" id="SSF49899">
    <property type="entry name" value="Concanavalin A-like lectins/glucanases"/>
    <property type="match status" value="1"/>
</dbReference>
<dbReference type="PROSITE" id="PS50025">
    <property type="entry name" value="LAM_G_DOMAIN"/>
    <property type="match status" value="1"/>
</dbReference>
<sequence>MFKQLLFSLALVPMLSQAELVGRWDFNQNVTDTSGNNIHSESLGESPVSYIERGGEYAAFFGGNSYVALDHNYWEPIEAIGFSLWFNTSHSVPAEDLNTMAQNWSLIDFDRSEFFNLSISSNGNAWFGVTFGEGTAESPYYTYDLFSDESYNDGEWHQVVASYGSQGGLQIFIDDVLAISDIYRGDLGRSNVTRYGFLGDGSEANAYDGGRNYLYYEGGLDNVLLYDEEFTFNEVSNLFQHNSIQDVPLPVTFCAPFLAFLLSRRLRV</sequence>
<gene>
    <name evidence="3" type="ORF">BM524_19715</name>
</gene>
<dbReference type="Pfam" id="PF13385">
    <property type="entry name" value="Laminin_G_3"/>
    <property type="match status" value="1"/>
</dbReference>
<evidence type="ECO:0000313" key="4">
    <source>
        <dbReference type="Proteomes" id="UP000182101"/>
    </source>
</evidence>
<dbReference type="EMBL" id="CP018025">
    <property type="protein sequence ID" value="APD92150.1"/>
    <property type="molecule type" value="Genomic_DNA"/>
</dbReference>